<keyword evidence="3" id="KW-1185">Reference proteome</keyword>
<evidence type="ECO:0000259" key="1">
    <source>
        <dbReference type="Pfam" id="PF01370"/>
    </source>
</evidence>
<dbReference type="InterPro" id="IPR001509">
    <property type="entry name" value="Epimerase_deHydtase"/>
</dbReference>
<dbReference type="InterPro" id="IPR036291">
    <property type="entry name" value="NAD(P)-bd_dom_sf"/>
</dbReference>
<dbReference type="Pfam" id="PF01370">
    <property type="entry name" value="Epimerase"/>
    <property type="match status" value="1"/>
</dbReference>
<dbReference type="Proteomes" id="UP001171916">
    <property type="component" value="Unassembled WGS sequence"/>
</dbReference>
<dbReference type="InterPro" id="IPR051783">
    <property type="entry name" value="NAD(P)-dependent_oxidoreduct"/>
</dbReference>
<sequence length="317" mass="36419">MKILITGITGLFGSQLARSFSKVGHIHGLKRKTSSMDLLEDIDFEIQWHDGDILDPESIATALKDIDLVIHAAGFVSFDPSEKDDLYTINVNGTANLVNTMLAEGVHNLIHVSSVAAIGRSSEVLRINEKHKWTESSLNTDYAISKYWGELEAWRGEQEGLNLIVVNPSILLAKTDGGRSSTFIYNYLKDGRSFYPKGDLNYIDIRDAADMVLKIFEKEEWGERFILNKESIAYSEFFELMGEVFDLTPPKREISDWLLKWVIFFQNLLYRLKLTKVALNRQTAMIAQQKIFFDNKKVMKLLEFEFRSLRETFEWAK</sequence>
<dbReference type="Gene3D" id="3.40.50.720">
    <property type="entry name" value="NAD(P)-binding Rossmann-like Domain"/>
    <property type="match status" value="1"/>
</dbReference>
<protein>
    <submittedName>
        <fullName evidence="2">NAD-dependent epimerase/dehydratase family protein</fullName>
    </submittedName>
</protein>
<evidence type="ECO:0000313" key="3">
    <source>
        <dbReference type="Proteomes" id="UP001171916"/>
    </source>
</evidence>
<evidence type="ECO:0000313" key="2">
    <source>
        <dbReference type="EMBL" id="MDN3203865.1"/>
    </source>
</evidence>
<dbReference type="SUPFAM" id="SSF51735">
    <property type="entry name" value="NAD(P)-binding Rossmann-fold domains"/>
    <property type="match status" value="1"/>
</dbReference>
<dbReference type="PANTHER" id="PTHR48079:SF6">
    <property type="entry name" value="NAD(P)-BINDING DOMAIN-CONTAINING PROTEIN-RELATED"/>
    <property type="match status" value="1"/>
</dbReference>
<accession>A0ABT7YBT9</accession>
<dbReference type="EMBL" id="JAUEPH010000003">
    <property type="protein sequence ID" value="MDN3203865.1"/>
    <property type="molecule type" value="Genomic_DNA"/>
</dbReference>
<dbReference type="RefSeq" id="WP_289999422.1">
    <property type="nucleotide sequence ID" value="NZ_JAUEPH010000003.1"/>
</dbReference>
<proteinExistence type="predicted"/>
<reference evidence="2" key="1">
    <citation type="submission" date="2023-06" db="EMBL/GenBank/DDBJ databases">
        <title>Robiginitalea aurantiacus sp. nov. and Algoriphagus sediminis sp. nov., isolated from coastal sediment.</title>
        <authorList>
            <person name="Zhou Z.Y."/>
            <person name="An J."/>
            <person name="Jia Y.W."/>
            <person name="Du Z.J."/>
        </authorList>
    </citation>
    <scope>NUCLEOTIDE SEQUENCE</scope>
    <source>
        <strain evidence="2">C2-7</strain>
    </source>
</reference>
<feature type="domain" description="NAD-dependent epimerase/dehydratase" evidence="1">
    <location>
        <begin position="3"/>
        <end position="220"/>
    </location>
</feature>
<name>A0ABT7YBT9_9BACT</name>
<gene>
    <name evidence="2" type="ORF">QVH07_06875</name>
</gene>
<organism evidence="2 3">
    <name type="scientific">Algoriphagus sediminis</name>
    <dbReference type="NCBI Taxonomy" id="3057113"/>
    <lineage>
        <taxon>Bacteria</taxon>
        <taxon>Pseudomonadati</taxon>
        <taxon>Bacteroidota</taxon>
        <taxon>Cytophagia</taxon>
        <taxon>Cytophagales</taxon>
        <taxon>Cyclobacteriaceae</taxon>
        <taxon>Algoriphagus</taxon>
    </lineage>
</organism>
<dbReference type="PANTHER" id="PTHR48079">
    <property type="entry name" value="PROTEIN YEEZ"/>
    <property type="match status" value="1"/>
</dbReference>
<comment type="caution">
    <text evidence="2">The sequence shown here is derived from an EMBL/GenBank/DDBJ whole genome shotgun (WGS) entry which is preliminary data.</text>
</comment>